<comment type="caution">
    <text evidence="1">The sequence shown here is derived from an EMBL/GenBank/DDBJ whole genome shotgun (WGS) entry which is preliminary data.</text>
</comment>
<organism evidence="1 2">
    <name type="scientific">Rhodonia placenta</name>
    <dbReference type="NCBI Taxonomy" id="104341"/>
    <lineage>
        <taxon>Eukaryota</taxon>
        <taxon>Fungi</taxon>
        <taxon>Dikarya</taxon>
        <taxon>Basidiomycota</taxon>
        <taxon>Agaricomycotina</taxon>
        <taxon>Agaricomycetes</taxon>
        <taxon>Polyporales</taxon>
        <taxon>Adustoporiaceae</taxon>
        <taxon>Rhodonia</taxon>
    </lineage>
</organism>
<dbReference type="EMBL" id="JADOXO010000033">
    <property type="protein sequence ID" value="KAF9818097.1"/>
    <property type="molecule type" value="Genomic_DNA"/>
</dbReference>
<reference evidence="1" key="1">
    <citation type="submission" date="2020-11" db="EMBL/GenBank/DDBJ databases">
        <authorList>
            <person name="Koelle M."/>
            <person name="Horta M.A.C."/>
            <person name="Nowrousian M."/>
            <person name="Ohm R.A."/>
            <person name="Benz P."/>
            <person name="Pilgard A."/>
        </authorList>
    </citation>
    <scope>NUCLEOTIDE SEQUENCE</scope>
    <source>
        <strain evidence="1">FPRL280</strain>
    </source>
</reference>
<dbReference type="AlphaFoldDB" id="A0A8H7P6Q4"/>
<name>A0A8H7P6Q4_9APHY</name>
<evidence type="ECO:0000313" key="1">
    <source>
        <dbReference type="EMBL" id="KAF9818097.1"/>
    </source>
</evidence>
<protein>
    <submittedName>
        <fullName evidence="1">Uncharacterized protein</fullName>
    </submittedName>
</protein>
<accession>A0A8H7P6Q4</accession>
<evidence type="ECO:0000313" key="2">
    <source>
        <dbReference type="Proteomes" id="UP000639403"/>
    </source>
</evidence>
<proteinExistence type="predicted"/>
<dbReference type="Proteomes" id="UP000639403">
    <property type="component" value="Unassembled WGS sequence"/>
</dbReference>
<reference evidence="1" key="2">
    <citation type="journal article" name="Front. Microbiol.">
        <title>Degradative Capacity of Two Strains of Rhodonia placenta: From Phenotype to Genotype.</title>
        <authorList>
            <person name="Kolle M."/>
            <person name="Horta M.A.C."/>
            <person name="Nowrousian M."/>
            <person name="Ohm R.A."/>
            <person name="Benz J.P."/>
            <person name="Pilgard A."/>
        </authorList>
    </citation>
    <scope>NUCLEOTIDE SEQUENCE</scope>
    <source>
        <strain evidence="1">FPRL280</strain>
    </source>
</reference>
<sequence length="289" mass="33657">MDLAFIVADFQPESYTLADFQPESYTLADFQPESYTLAGRALEEIDTVEKDYILAILNGDQPYPTSKSTLADTRGVKTRAFFEKLQNLDFEITQNQRRLRVIIHTQLQSQARARELPSEGGNQLCAPHSTAVRQQCERILKKCIPQRASLIVKYVNEMDALTWVETEQDEWQWQWNGPWLQEWSMARPNDDANTAKYAYRDYVLKLVLKVVNNMRNFLDDPSNFDPKWQSPTDLESRLGYRRKGYRKLNTHVLLCRVYHEVGAGKPLTMRERSVRIPQVGSIFMTWRGL</sequence>
<gene>
    <name evidence="1" type="ORF">IEO21_02939</name>
</gene>